<reference evidence="12" key="1">
    <citation type="journal article" date="2011" name="PLoS ONE">
        <title>The entomopathogenic bacterial endosymbionts xenorhabdus and photorhabdus: convergent lifestyles from divergent genomes.</title>
        <authorList>
            <person name="Chaston J.M."/>
            <person name="Suen G."/>
            <person name="Tucker S.L."/>
            <person name="Andersen A.W."/>
            <person name="Bhasin A."/>
            <person name="Bode E."/>
            <person name="Bode H.B."/>
            <person name="Brachmann A.O."/>
            <person name="Cowles C.E."/>
            <person name="Cowles K.N."/>
            <person name="Darby C."/>
            <person name="de Leon L."/>
            <person name="Drace K."/>
            <person name="Du Z."/>
            <person name="Givaudan A."/>
            <person name="Herbert Tran E.E."/>
            <person name="Jewell K.A."/>
            <person name="Knack J.J."/>
            <person name="Krasomil-Osterfeld K.C."/>
            <person name="Kukor R."/>
            <person name="Lanois A."/>
            <person name="Latreille P."/>
            <person name="Leimgruber N.K."/>
            <person name="Lipke C.M."/>
            <person name="Liu R."/>
            <person name="Lu X."/>
            <person name="Martens E.C."/>
            <person name="Marri P.R."/>
            <person name="Medigue C."/>
            <person name="Menard M.L."/>
            <person name="Miller N.M."/>
            <person name="Morales-Soto N."/>
            <person name="Norton S."/>
            <person name="Ogier J.C."/>
            <person name="Orchard S.S."/>
            <person name="Park D."/>
            <person name="Park Y."/>
            <person name="Qurollo B.A."/>
            <person name="Sugar D.R."/>
            <person name="Richards G.R."/>
            <person name="Rouy Z."/>
            <person name="Slominski B."/>
            <person name="Slominski K."/>
            <person name="Snyder H."/>
            <person name="Tjaden B.C."/>
            <person name="van der Hoeven R."/>
            <person name="Welch R.D."/>
            <person name="Wheeler C."/>
            <person name="Xiang B."/>
            <person name="Barbazuk B."/>
            <person name="Gaudriault S."/>
            <person name="Goodner B."/>
            <person name="Slater S.C."/>
            <person name="Forst S."/>
            <person name="Goldman B.S."/>
            <person name="Goodrich-Blair H."/>
        </authorList>
    </citation>
    <scope>NUCLEOTIDE SEQUENCE [LARGE SCALE GENOMIC DNA]</scope>
    <source>
        <strain evidence="12">SS-2004</strain>
    </source>
</reference>
<evidence type="ECO:0000256" key="1">
    <source>
        <dbReference type="ARBA" id="ARBA00022478"/>
    </source>
</evidence>
<dbReference type="InterPro" id="IPR013237">
    <property type="entry name" value="Phage_T7_Gp4_N"/>
</dbReference>
<dbReference type="GO" id="GO:0006269">
    <property type="term" value="P:DNA replication, synthesis of primer"/>
    <property type="evidence" value="ECO:0007669"/>
    <property type="project" value="UniProtKB-KW"/>
</dbReference>
<gene>
    <name evidence="12" type="ordered locus">XBJ1_2668</name>
</gene>
<dbReference type="SUPFAM" id="SSF52540">
    <property type="entry name" value="P-loop containing nucleoside triphosphate hydrolases"/>
    <property type="match status" value="1"/>
</dbReference>
<evidence type="ECO:0000256" key="6">
    <source>
        <dbReference type="ARBA" id="ARBA00022741"/>
    </source>
</evidence>
<dbReference type="PROSITE" id="PS51206">
    <property type="entry name" value="SF3_HELICASE_1"/>
    <property type="match status" value="1"/>
</dbReference>
<dbReference type="GO" id="GO:0004386">
    <property type="term" value="F:helicase activity"/>
    <property type="evidence" value="ECO:0007669"/>
    <property type="project" value="UniProtKB-KW"/>
</dbReference>
<sequence>MSQSSSYGYKAHKSSVETHPINIIRTVKQSAMNHWQSLLPACGVDVPAKGKHGACPICGGTDRFHFIDDNHHGDWHCRQCDQPNHGDGLDLVARAKGITVLTAAKQVADVLAMPLPEPIFKPVKEQPLTVKPIAERIAVLVAKSIRGESQYLVKKGLHCPNQRLLQDGSLLLVTQTLSDTNTGAQIITPNGEKRLVSGTQKKGSFIPVSEITGTPDTIIITEGYATALTVSQLHNGVVLAAIDESNLLNVAELVRKQWSESKIILAADNDWHAQGERDKNGKFKKNVGKIAAEKVAKAINGWVTLPPTGHKADWDDYRQHHGIEAAKQVFSNGLYQVGEKKLMEAEAAVIHETKPKKANNNLAQMAASQRGALLVEHYQKIAVHAESEAVYHYNGPTWETVSDNELRRAMVAIFDQHDTPYSPNGINNAIYAMKLQIPVIGEQRSDLIGFCNGVYELSTQKFTPHQPEHWLMNHNGIEFTQPAIGENLSDHAPDFYRWLSHAAGQNENKMNRIKAALFMILANRYDWQLFIEVTGEGGSGKSVFTYIATLLAGEHNTASGNMRALDEARGRYQFVGKSLITLPDQVKYVGEGAGIKAITGGDLIEVDGKYEKQFSTIIKAVVLATNNEPMSFTERNGGIARRRVIFPFNIPVKESEKDPQLPEKISRELPVIIRHLLTEFADQNKAKKLLQAQRDSNEALTVKSHSDPLYRFCGYLVSVNDVTGMKMGNKNISPRAPRLYLYHAYLSFMEAHGFERPLTLTKFGESIPKIMLEYRKEYRKVRTKKGYSYNVELSEEAEEWLPSVPECRDFKSPV</sequence>
<dbReference type="EMBL" id="FN667741">
    <property type="protein sequence ID" value="CBJ81792.1"/>
    <property type="molecule type" value="Genomic_DNA"/>
</dbReference>
<evidence type="ECO:0000256" key="5">
    <source>
        <dbReference type="ARBA" id="ARBA00022705"/>
    </source>
</evidence>
<evidence type="ECO:0000259" key="11">
    <source>
        <dbReference type="PROSITE" id="PS51206"/>
    </source>
</evidence>
<dbReference type="GO" id="GO:0016779">
    <property type="term" value="F:nucleotidyltransferase activity"/>
    <property type="evidence" value="ECO:0007669"/>
    <property type="project" value="UniProtKB-KW"/>
</dbReference>
<dbReference type="AlphaFoldDB" id="D3V7I0"/>
<evidence type="ECO:0000256" key="4">
    <source>
        <dbReference type="ARBA" id="ARBA00022695"/>
    </source>
</evidence>
<accession>D3V7I0</accession>
<dbReference type="InterPro" id="IPR034154">
    <property type="entry name" value="TOPRIM_DnaG/twinkle"/>
</dbReference>
<dbReference type="eggNOG" id="COG3378">
    <property type="taxonomic scope" value="Bacteria"/>
</dbReference>
<dbReference type="InterPro" id="IPR027417">
    <property type="entry name" value="P-loop_NTPase"/>
</dbReference>
<evidence type="ECO:0000256" key="8">
    <source>
        <dbReference type="ARBA" id="ARBA00022806"/>
    </source>
</evidence>
<dbReference type="InterPro" id="IPR036977">
    <property type="entry name" value="DNA_primase_Znf_CHC2"/>
</dbReference>
<dbReference type="GO" id="GO:1990077">
    <property type="term" value="C:primosome complex"/>
    <property type="evidence" value="ECO:0007669"/>
    <property type="project" value="UniProtKB-KW"/>
</dbReference>
<dbReference type="GO" id="GO:0005524">
    <property type="term" value="F:ATP binding"/>
    <property type="evidence" value="ECO:0007669"/>
    <property type="project" value="UniProtKB-KW"/>
</dbReference>
<dbReference type="InterPro" id="IPR045455">
    <property type="entry name" value="NrS-1_pol-like_helicase"/>
</dbReference>
<keyword evidence="3" id="KW-0808">Transferase</keyword>
<name>D3V7I0_XENBS</name>
<keyword evidence="9" id="KW-0067">ATP-binding</keyword>
<proteinExistence type="predicted"/>
<dbReference type="InterPro" id="IPR014015">
    <property type="entry name" value="Helicase_SF3_DNA-vir"/>
</dbReference>
<keyword evidence="10" id="KW-0804">Transcription</keyword>
<dbReference type="SMART" id="SM00778">
    <property type="entry name" value="Prim_Zn_Ribbon"/>
    <property type="match status" value="1"/>
</dbReference>
<dbReference type="GO" id="GO:0000428">
    <property type="term" value="C:DNA-directed RNA polymerase complex"/>
    <property type="evidence" value="ECO:0007669"/>
    <property type="project" value="UniProtKB-KW"/>
</dbReference>
<dbReference type="PANTHER" id="PTHR35372">
    <property type="entry name" value="ATP BINDING PROTEIN-RELATED"/>
    <property type="match status" value="1"/>
</dbReference>
<dbReference type="Pfam" id="PF08273">
    <property type="entry name" value="Zn_Ribbon_Prim"/>
    <property type="match status" value="1"/>
</dbReference>
<dbReference type="InterPro" id="IPR036388">
    <property type="entry name" value="WH-like_DNA-bd_sf"/>
</dbReference>
<evidence type="ECO:0000256" key="9">
    <source>
        <dbReference type="ARBA" id="ARBA00022840"/>
    </source>
</evidence>
<evidence type="ECO:0000313" key="12">
    <source>
        <dbReference type="EMBL" id="CBJ81792.1"/>
    </source>
</evidence>
<dbReference type="InterPro" id="IPR014818">
    <property type="entry name" value="Phage/plasmid_primase_P4_C"/>
</dbReference>
<keyword evidence="4" id="KW-0548">Nucleotidyltransferase</keyword>
<dbReference type="Gene3D" id="3.40.50.300">
    <property type="entry name" value="P-loop containing nucleotide triphosphate hydrolases"/>
    <property type="match status" value="1"/>
</dbReference>
<dbReference type="InterPro" id="IPR006171">
    <property type="entry name" value="TOPRIM_dom"/>
</dbReference>
<keyword evidence="6" id="KW-0547">Nucleotide-binding</keyword>
<evidence type="ECO:0000256" key="7">
    <source>
        <dbReference type="ARBA" id="ARBA00022801"/>
    </source>
</evidence>
<dbReference type="Pfam" id="PF08706">
    <property type="entry name" value="D5_N"/>
    <property type="match status" value="1"/>
</dbReference>
<keyword evidence="2" id="KW-0639">Primosome</keyword>
<dbReference type="CDD" id="cd01029">
    <property type="entry name" value="TOPRIM_primases"/>
    <property type="match status" value="1"/>
</dbReference>
<keyword evidence="8" id="KW-0347">Helicase</keyword>
<dbReference type="InterPro" id="IPR051620">
    <property type="entry name" value="ORF904-like_C"/>
</dbReference>
<evidence type="ECO:0000313" key="13">
    <source>
        <dbReference type="Proteomes" id="UP000002045"/>
    </source>
</evidence>
<protein>
    <submittedName>
        <fullName evidence="12">Putative phage primase</fullName>
    </submittedName>
</protein>
<dbReference type="InterPro" id="IPR004968">
    <property type="entry name" value="DNA_primase/NTPase_C"/>
</dbReference>
<dbReference type="InterPro" id="IPR036390">
    <property type="entry name" value="WH_DNA-bd_sf"/>
</dbReference>
<dbReference type="PATRIC" id="fig|406818.4.peg.2405"/>
<dbReference type="SMART" id="SM00885">
    <property type="entry name" value="D5_N"/>
    <property type="match status" value="1"/>
</dbReference>
<keyword evidence="1" id="KW-0240">DNA-directed RNA polymerase</keyword>
<dbReference type="HOGENOM" id="CLU_024126_2_0_6"/>
<dbReference type="KEGG" id="xbo:XBJ1_2668"/>
<dbReference type="Gene3D" id="3.40.1360.10">
    <property type="match status" value="1"/>
</dbReference>
<dbReference type="eggNOG" id="COG4643">
    <property type="taxonomic scope" value="Bacteria"/>
</dbReference>
<evidence type="ECO:0000256" key="2">
    <source>
        <dbReference type="ARBA" id="ARBA00022515"/>
    </source>
</evidence>
<dbReference type="Pfam" id="PF13362">
    <property type="entry name" value="Toprim_3"/>
    <property type="match status" value="1"/>
</dbReference>
<keyword evidence="7" id="KW-0378">Hydrolase</keyword>
<organism evidence="12 13">
    <name type="scientific">Xenorhabdus bovienii (strain SS-2004)</name>
    <name type="common">Xenorhabdus nematophila subsp. bovienii</name>
    <dbReference type="NCBI Taxonomy" id="406818"/>
    <lineage>
        <taxon>Bacteria</taxon>
        <taxon>Pseudomonadati</taxon>
        <taxon>Pseudomonadota</taxon>
        <taxon>Gammaproteobacteria</taxon>
        <taxon>Enterobacterales</taxon>
        <taxon>Morganellaceae</taxon>
        <taxon>Xenorhabdus</taxon>
    </lineage>
</organism>
<dbReference type="Pfam" id="PF19263">
    <property type="entry name" value="DUF5906"/>
    <property type="match status" value="1"/>
</dbReference>
<dbReference type="STRING" id="406818.XBJ1_2668"/>
<feature type="domain" description="SF3 helicase" evidence="11">
    <location>
        <begin position="508"/>
        <end position="661"/>
    </location>
</feature>
<dbReference type="SUPFAM" id="SSF57783">
    <property type="entry name" value="Zinc beta-ribbon"/>
    <property type="match status" value="1"/>
</dbReference>
<dbReference type="PANTHER" id="PTHR35372:SF2">
    <property type="entry name" value="SF3 HELICASE DOMAIN-CONTAINING PROTEIN"/>
    <property type="match status" value="1"/>
</dbReference>
<dbReference type="Pfam" id="PF03288">
    <property type="entry name" value="Pox_D5"/>
    <property type="match status" value="1"/>
</dbReference>
<dbReference type="Gene3D" id="3.90.580.10">
    <property type="entry name" value="Zinc finger, CHC2-type domain"/>
    <property type="match status" value="1"/>
</dbReference>
<evidence type="ECO:0000256" key="3">
    <source>
        <dbReference type="ARBA" id="ARBA00022679"/>
    </source>
</evidence>
<dbReference type="Proteomes" id="UP000002045">
    <property type="component" value="Chromosome"/>
</dbReference>
<dbReference type="Gene3D" id="1.10.10.10">
    <property type="entry name" value="Winged helix-like DNA-binding domain superfamily/Winged helix DNA-binding domain"/>
    <property type="match status" value="1"/>
</dbReference>
<dbReference type="GO" id="GO:0016787">
    <property type="term" value="F:hydrolase activity"/>
    <property type="evidence" value="ECO:0007669"/>
    <property type="project" value="UniProtKB-KW"/>
</dbReference>
<evidence type="ECO:0000256" key="10">
    <source>
        <dbReference type="ARBA" id="ARBA00023163"/>
    </source>
</evidence>
<dbReference type="GO" id="GO:0003677">
    <property type="term" value="F:DNA binding"/>
    <property type="evidence" value="ECO:0007669"/>
    <property type="project" value="InterPro"/>
</dbReference>
<keyword evidence="5" id="KW-0235">DNA replication</keyword>
<dbReference type="SUPFAM" id="SSF46785">
    <property type="entry name" value="Winged helix' DNA-binding domain"/>
    <property type="match status" value="1"/>
</dbReference>
<dbReference type="GO" id="GO:0008270">
    <property type="term" value="F:zinc ion binding"/>
    <property type="evidence" value="ECO:0007669"/>
    <property type="project" value="InterPro"/>
</dbReference>